<dbReference type="Proteomes" id="UP001146120">
    <property type="component" value="Unassembled WGS sequence"/>
</dbReference>
<organism evidence="1 2">
    <name type="scientific">Lagenidium giganteum</name>
    <dbReference type="NCBI Taxonomy" id="4803"/>
    <lineage>
        <taxon>Eukaryota</taxon>
        <taxon>Sar</taxon>
        <taxon>Stramenopiles</taxon>
        <taxon>Oomycota</taxon>
        <taxon>Peronosporomycetes</taxon>
        <taxon>Pythiales</taxon>
        <taxon>Pythiaceae</taxon>
    </lineage>
</organism>
<evidence type="ECO:0000313" key="2">
    <source>
        <dbReference type="Proteomes" id="UP001146120"/>
    </source>
</evidence>
<reference evidence="1" key="2">
    <citation type="journal article" date="2023" name="Microbiol Resour">
        <title>Decontamination and Annotation of the Draft Genome Sequence of the Oomycete Lagenidium giganteum ARSEF 373.</title>
        <authorList>
            <person name="Morgan W.R."/>
            <person name="Tartar A."/>
        </authorList>
    </citation>
    <scope>NUCLEOTIDE SEQUENCE</scope>
    <source>
        <strain evidence="1">ARSEF 373</strain>
    </source>
</reference>
<protein>
    <submittedName>
        <fullName evidence="1">Uncharacterized protein</fullName>
    </submittedName>
</protein>
<comment type="caution">
    <text evidence="1">The sequence shown here is derived from an EMBL/GenBank/DDBJ whole genome shotgun (WGS) entry which is preliminary data.</text>
</comment>
<dbReference type="AlphaFoldDB" id="A0AAV2Z824"/>
<sequence>MAWKRVLAQLRARLHHGRNKTAHALQRAASARAIVVPKRFVNRFVWVGHLRPAVTIEAGSAARKPRCRQLRADWVDPTSVLSWREWRQLRSHAATFRAHTCSTPAADSQSP</sequence>
<evidence type="ECO:0000313" key="1">
    <source>
        <dbReference type="EMBL" id="DBA01930.1"/>
    </source>
</evidence>
<proteinExistence type="predicted"/>
<reference evidence="1" key="1">
    <citation type="submission" date="2022-11" db="EMBL/GenBank/DDBJ databases">
        <authorList>
            <person name="Morgan W.R."/>
            <person name="Tartar A."/>
        </authorList>
    </citation>
    <scope>NUCLEOTIDE SEQUENCE</scope>
    <source>
        <strain evidence="1">ARSEF 373</strain>
    </source>
</reference>
<accession>A0AAV2Z824</accession>
<dbReference type="EMBL" id="DAKRPA010000039">
    <property type="protein sequence ID" value="DBA01930.1"/>
    <property type="molecule type" value="Genomic_DNA"/>
</dbReference>
<keyword evidence="2" id="KW-1185">Reference proteome</keyword>
<name>A0AAV2Z824_9STRA</name>
<gene>
    <name evidence="1" type="ORF">N0F65_005119</name>
</gene>